<dbReference type="RefSeq" id="WP_191765695.1">
    <property type="nucleotide sequence ID" value="NZ_JACSPM010000002.1"/>
</dbReference>
<gene>
    <name evidence="3" type="ORF">H9622_07010</name>
</gene>
<dbReference type="SUPFAM" id="SSF55961">
    <property type="entry name" value="Bet v1-like"/>
    <property type="match status" value="1"/>
</dbReference>
<evidence type="ECO:0000259" key="2">
    <source>
        <dbReference type="Pfam" id="PF08327"/>
    </source>
</evidence>
<comment type="caution">
    <text evidence="3">The sequence shown here is derived from an EMBL/GenBank/DDBJ whole genome shotgun (WGS) entry which is preliminary data.</text>
</comment>
<dbReference type="InterPro" id="IPR013538">
    <property type="entry name" value="ASHA1/2-like_C"/>
</dbReference>
<organism evidence="3 4">
    <name type="scientific">Microbacterium gallinarum</name>
    <dbReference type="NCBI Taxonomy" id="2762209"/>
    <lineage>
        <taxon>Bacteria</taxon>
        <taxon>Bacillati</taxon>
        <taxon>Actinomycetota</taxon>
        <taxon>Actinomycetes</taxon>
        <taxon>Micrococcales</taxon>
        <taxon>Microbacteriaceae</taxon>
        <taxon>Microbacterium</taxon>
    </lineage>
</organism>
<dbReference type="Gene3D" id="3.30.530.20">
    <property type="match status" value="1"/>
</dbReference>
<dbReference type="Pfam" id="PF08327">
    <property type="entry name" value="AHSA1"/>
    <property type="match status" value="1"/>
</dbReference>
<evidence type="ECO:0000313" key="4">
    <source>
        <dbReference type="Proteomes" id="UP000602532"/>
    </source>
</evidence>
<dbReference type="Proteomes" id="UP000602532">
    <property type="component" value="Unassembled WGS sequence"/>
</dbReference>
<name>A0ABR8X1Z3_9MICO</name>
<dbReference type="InterPro" id="IPR023393">
    <property type="entry name" value="START-like_dom_sf"/>
</dbReference>
<evidence type="ECO:0000313" key="3">
    <source>
        <dbReference type="EMBL" id="MBD8023341.1"/>
    </source>
</evidence>
<keyword evidence="4" id="KW-1185">Reference proteome</keyword>
<comment type="similarity">
    <text evidence="1">Belongs to the AHA1 family.</text>
</comment>
<dbReference type="CDD" id="cd07814">
    <property type="entry name" value="SRPBCC_CalC_Aha1-like"/>
    <property type="match status" value="1"/>
</dbReference>
<dbReference type="EMBL" id="JACSPM010000002">
    <property type="protein sequence ID" value="MBD8023341.1"/>
    <property type="molecule type" value="Genomic_DNA"/>
</dbReference>
<evidence type="ECO:0000256" key="1">
    <source>
        <dbReference type="ARBA" id="ARBA00006817"/>
    </source>
</evidence>
<reference evidence="3 4" key="1">
    <citation type="submission" date="2020-08" db="EMBL/GenBank/DDBJ databases">
        <title>A Genomic Blueprint of the Chicken Gut Microbiome.</title>
        <authorList>
            <person name="Gilroy R."/>
            <person name="Ravi A."/>
            <person name="Getino M."/>
            <person name="Pursley I."/>
            <person name="Horton D.L."/>
            <person name="Alikhan N.-F."/>
            <person name="Baker D."/>
            <person name="Gharbi K."/>
            <person name="Hall N."/>
            <person name="Watson M."/>
            <person name="Adriaenssens E.M."/>
            <person name="Foster-Nyarko E."/>
            <person name="Jarju S."/>
            <person name="Secka A."/>
            <person name="Antonio M."/>
            <person name="Oren A."/>
            <person name="Chaudhuri R."/>
            <person name="La Ragione R.M."/>
            <person name="Hildebrand F."/>
            <person name="Pallen M.J."/>
        </authorList>
    </citation>
    <scope>NUCLEOTIDE SEQUENCE [LARGE SCALE GENOMIC DNA]</scope>
    <source>
        <strain evidence="3 4">Sa1CUA4</strain>
    </source>
</reference>
<feature type="domain" description="Activator of Hsp90 ATPase homologue 1/2-like C-terminal" evidence="2">
    <location>
        <begin position="20"/>
        <end position="155"/>
    </location>
</feature>
<accession>A0ABR8X1Z3</accession>
<sequence>MSHTVHDQAISLRVTREMPATPEEVFAAYTEPEAQRLWLTQLGPDEGEVRTAVDLRVGGVWEATFHPNPAVLVHDIFTFVEIDRPHRVVTRYTGESTVEGRVTASPETLIVLRLAPTDAGTLVTVEQTGFPDTPTRDFFETVAWPGALDRIAAYLAGRRSV</sequence>
<proteinExistence type="inferred from homology"/>
<protein>
    <submittedName>
        <fullName evidence="3">SRPBCC domain-containing protein</fullName>
    </submittedName>
</protein>